<evidence type="ECO:0000313" key="3">
    <source>
        <dbReference type="EMBL" id="MWJ27873.1"/>
    </source>
</evidence>
<evidence type="ECO:0000256" key="1">
    <source>
        <dbReference type="ARBA" id="ARBA00045658"/>
    </source>
</evidence>
<dbReference type="InterPro" id="IPR011629">
    <property type="entry name" value="CobW-like_C"/>
</dbReference>
<comment type="function">
    <text evidence="1">Zinc chaperone that directly transfers zinc cofactor to target proteins, thereby activating them. Zinc is transferred from the CXCC motif in the GTPase domain to the zinc binding site in target proteins in a process requiring GTP hydrolysis.</text>
</comment>
<dbReference type="SMART" id="SM00833">
    <property type="entry name" value="CobW_C"/>
    <property type="match status" value="1"/>
</dbReference>
<evidence type="ECO:0000313" key="4">
    <source>
        <dbReference type="Proteomes" id="UP000437638"/>
    </source>
</evidence>
<dbReference type="GO" id="GO:0005737">
    <property type="term" value="C:cytoplasm"/>
    <property type="evidence" value="ECO:0007669"/>
    <property type="project" value="TreeGrafter"/>
</dbReference>
<dbReference type="PANTHER" id="PTHR13748:SF46">
    <property type="entry name" value="ZINC CHAPERONE YEIR"/>
    <property type="match status" value="1"/>
</dbReference>
<dbReference type="PANTHER" id="PTHR13748">
    <property type="entry name" value="COBW-RELATED"/>
    <property type="match status" value="1"/>
</dbReference>
<gene>
    <name evidence="3" type="ORF">GPM19_06580</name>
</gene>
<dbReference type="AlphaFoldDB" id="A0A7X3GZR6"/>
<dbReference type="Pfam" id="PF07683">
    <property type="entry name" value="CobW_C"/>
    <property type="match status" value="1"/>
</dbReference>
<protein>
    <submittedName>
        <fullName evidence="3">GTP-binding protein</fullName>
    </submittedName>
</protein>
<dbReference type="Proteomes" id="UP000437638">
    <property type="component" value="Unassembled WGS sequence"/>
</dbReference>
<sequence length="363" mass="40099">MLKKTPAHLITGFLGSGKSTLIHSLIEHKPVDERWAVLVNEFGQIGIDQAMFTERDDVVVKGLPGGCLCCQLAFVMQATLVNLLHRHRPDRLIIEPSGLGHPAGLLDMLRGEAFAEVLEVQDIIATLDPRRLDEQRVREHETFRDQLEMADAVALTMTDQASTAQCQAARERVQAYWPPKKWLIEAPHGALPIDLLLKSEQLKNEPLKNRHASTVPSPSRPASHQALHVPASPAMLDDVFAAVVDRPPPLGKPQHETGSALGYTSLSWRWHPEECFDLDQLTAQISAFPREVRIKGILHTHDGWKLLNRAEGAMHMQSSAWRQDSRLEIIAPPQALPGAESLADGLEACRDHSASTGSGRANK</sequence>
<feature type="domain" description="CobW C-terminal" evidence="2">
    <location>
        <begin position="265"/>
        <end position="350"/>
    </location>
</feature>
<reference evidence="3 4" key="1">
    <citation type="submission" date="2019-12" db="EMBL/GenBank/DDBJ databases">
        <title>Halomonas rutogse sp. nov. isolated from two lakes on Tibetan Plateau.</title>
        <authorList>
            <person name="Gao P."/>
        </authorList>
    </citation>
    <scope>NUCLEOTIDE SEQUENCE [LARGE SCALE GENOMIC DNA]</scope>
    <source>
        <strain evidence="3 4">ZH2S</strain>
    </source>
</reference>
<keyword evidence="4" id="KW-1185">Reference proteome</keyword>
<evidence type="ECO:0000259" key="2">
    <source>
        <dbReference type="SMART" id="SM00833"/>
    </source>
</evidence>
<proteinExistence type="predicted"/>
<dbReference type="InterPro" id="IPR051316">
    <property type="entry name" value="Zinc-reg_GTPase_activator"/>
</dbReference>
<accession>A0A7X3GZR6</accession>
<dbReference type="SUPFAM" id="SSF52540">
    <property type="entry name" value="P-loop containing nucleoside triphosphate hydrolases"/>
    <property type="match status" value="1"/>
</dbReference>
<dbReference type="Gene3D" id="3.40.50.300">
    <property type="entry name" value="P-loop containing nucleotide triphosphate hydrolases"/>
    <property type="match status" value="1"/>
</dbReference>
<dbReference type="InterPro" id="IPR003495">
    <property type="entry name" value="CobW/HypB/UreG_nucleotide-bd"/>
</dbReference>
<dbReference type="InterPro" id="IPR027417">
    <property type="entry name" value="P-loop_NTPase"/>
</dbReference>
<organism evidence="3 4">
    <name type="scientific">Vreelandella zhuhanensis</name>
    <dbReference type="NCBI Taxonomy" id="2684210"/>
    <lineage>
        <taxon>Bacteria</taxon>
        <taxon>Pseudomonadati</taxon>
        <taxon>Pseudomonadota</taxon>
        <taxon>Gammaproteobacteria</taxon>
        <taxon>Oceanospirillales</taxon>
        <taxon>Halomonadaceae</taxon>
        <taxon>Vreelandella</taxon>
    </lineage>
</organism>
<name>A0A7X3GZR6_9GAMM</name>
<comment type="caution">
    <text evidence="3">The sequence shown here is derived from an EMBL/GenBank/DDBJ whole genome shotgun (WGS) entry which is preliminary data.</text>
</comment>
<dbReference type="EMBL" id="WTKP01000004">
    <property type="protein sequence ID" value="MWJ27873.1"/>
    <property type="molecule type" value="Genomic_DNA"/>
</dbReference>
<dbReference type="CDD" id="cd03112">
    <property type="entry name" value="CobW-like"/>
    <property type="match status" value="1"/>
</dbReference>
<dbReference type="Pfam" id="PF02492">
    <property type="entry name" value="cobW"/>
    <property type="match status" value="1"/>
</dbReference>